<dbReference type="PANTHER" id="PTHR30437">
    <property type="entry name" value="TRANSCRIPTION ELONGATION FACTOR GREA"/>
    <property type="match status" value="1"/>
</dbReference>
<gene>
    <name evidence="8 12" type="primary">greA</name>
    <name evidence="12" type="ORF">NCTC10138_01048</name>
</gene>
<comment type="function">
    <text evidence="6 8 9">Necessary for efficient RNA polymerase transcription elongation past template-encoded arresting sites. The arresting sites in DNA have the property of trapping a certain fraction of elongating RNA polymerases that pass through, resulting in locked ternary complexes. Cleavage of the nascent transcript by cleavage factors such as GreA or GreB allows the resumption of elongation from the new 3'terminus. GreA releases sequences of 2 to 3 nucleotides.</text>
</comment>
<keyword evidence="4 8" id="KW-0238">DNA-binding</keyword>
<evidence type="ECO:0000256" key="1">
    <source>
        <dbReference type="ARBA" id="ARBA00008213"/>
    </source>
</evidence>
<name>A0A449BE11_HAPAX</name>
<evidence type="ECO:0000256" key="2">
    <source>
        <dbReference type="ARBA" id="ARBA00013729"/>
    </source>
</evidence>
<reference evidence="12 13" key="1">
    <citation type="submission" date="2019-01" db="EMBL/GenBank/DDBJ databases">
        <authorList>
            <consortium name="Pathogen Informatics"/>
        </authorList>
    </citation>
    <scope>NUCLEOTIDE SEQUENCE [LARGE SCALE GENOMIC DNA]</scope>
    <source>
        <strain evidence="12 13">NCTC10138</strain>
    </source>
</reference>
<dbReference type="InterPro" id="IPR036953">
    <property type="entry name" value="GreA/GreB_C_sf"/>
</dbReference>
<dbReference type="InterPro" id="IPR006359">
    <property type="entry name" value="Tscrpt_elong_fac_GreA"/>
</dbReference>
<feature type="domain" description="Transcription elongation factor GreA/GreB N-terminal" evidence="11">
    <location>
        <begin position="9"/>
        <end position="77"/>
    </location>
</feature>
<dbReference type="GO" id="GO:0003677">
    <property type="term" value="F:DNA binding"/>
    <property type="evidence" value="ECO:0007669"/>
    <property type="project" value="UniProtKB-UniRule"/>
</dbReference>
<dbReference type="InterPro" id="IPR036805">
    <property type="entry name" value="Tscrpt_elong_fac_GreA/B_N_sf"/>
</dbReference>
<dbReference type="FunFam" id="1.10.287.180:FF:000001">
    <property type="entry name" value="Transcription elongation factor GreA"/>
    <property type="match status" value="1"/>
</dbReference>
<dbReference type="Proteomes" id="UP000289841">
    <property type="component" value="Chromosome"/>
</dbReference>
<evidence type="ECO:0000259" key="11">
    <source>
        <dbReference type="Pfam" id="PF03449"/>
    </source>
</evidence>
<keyword evidence="12" id="KW-0648">Protein biosynthesis</keyword>
<dbReference type="GO" id="GO:0003746">
    <property type="term" value="F:translation elongation factor activity"/>
    <property type="evidence" value="ECO:0007669"/>
    <property type="project" value="UniProtKB-KW"/>
</dbReference>
<keyword evidence="12" id="KW-0251">Elongation factor</keyword>
<dbReference type="STRING" id="1278311.GCA_000428705_00344"/>
<evidence type="ECO:0000256" key="3">
    <source>
        <dbReference type="ARBA" id="ARBA00023015"/>
    </source>
</evidence>
<dbReference type="AlphaFoldDB" id="A0A449BE11"/>
<dbReference type="PROSITE" id="PS00829">
    <property type="entry name" value="GREAB_1"/>
    <property type="match status" value="1"/>
</dbReference>
<dbReference type="NCBIfam" id="NF001263">
    <property type="entry name" value="PRK00226.1-4"/>
    <property type="match status" value="1"/>
</dbReference>
<sequence>MAVKRVYELTQDGVDKLRDELNDLIDNKRPQNLEMLKEARAQGDLSENADYDAARNEQGRIEARIIEIENILKNAKVIKLSDKDIVEIGKTVKIKYLETKLETEFQLVGTLEANPVQKRISVESPIGKALMGHEKGDKLVVKIAGNKFFNIEILEITNEVA</sequence>
<dbReference type="InterPro" id="IPR028624">
    <property type="entry name" value="Tscrpt_elong_fac_GreA/B"/>
</dbReference>
<keyword evidence="5 8" id="KW-0804">Transcription</keyword>
<dbReference type="GO" id="GO:0032784">
    <property type="term" value="P:regulation of DNA-templated transcription elongation"/>
    <property type="evidence" value="ECO:0007669"/>
    <property type="project" value="UniProtKB-UniRule"/>
</dbReference>
<protein>
    <recommendedName>
        <fullName evidence="2 8">Transcription elongation factor GreA</fullName>
    </recommendedName>
    <alternativeName>
        <fullName evidence="7 8">Transcript cleavage factor GreA</fullName>
    </alternativeName>
</protein>
<dbReference type="Gene3D" id="3.10.50.30">
    <property type="entry name" value="Transcription elongation factor, GreA/GreB, C-terminal domain"/>
    <property type="match status" value="1"/>
</dbReference>
<accession>A0A449BE11</accession>
<dbReference type="InterPro" id="IPR018151">
    <property type="entry name" value="TF_GreA/GreB_CS"/>
</dbReference>
<dbReference type="InterPro" id="IPR022691">
    <property type="entry name" value="Tscrpt_elong_fac_GreA/B_N"/>
</dbReference>
<dbReference type="SUPFAM" id="SSF54534">
    <property type="entry name" value="FKBP-like"/>
    <property type="match status" value="1"/>
</dbReference>
<evidence type="ECO:0000256" key="8">
    <source>
        <dbReference type="HAMAP-Rule" id="MF_00105"/>
    </source>
</evidence>
<dbReference type="EMBL" id="LR215048">
    <property type="protein sequence ID" value="VEU80668.1"/>
    <property type="molecule type" value="Genomic_DNA"/>
</dbReference>
<evidence type="ECO:0000256" key="7">
    <source>
        <dbReference type="ARBA" id="ARBA00030776"/>
    </source>
</evidence>
<keyword evidence="13" id="KW-1185">Reference proteome</keyword>
<feature type="domain" description="Transcription elongation factor GreA/GreB C-terminal" evidence="10">
    <location>
        <begin position="82"/>
        <end position="157"/>
    </location>
</feature>
<dbReference type="GO" id="GO:0006354">
    <property type="term" value="P:DNA-templated transcription elongation"/>
    <property type="evidence" value="ECO:0007669"/>
    <property type="project" value="TreeGrafter"/>
</dbReference>
<proteinExistence type="inferred from homology"/>
<evidence type="ECO:0000256" key="5">
    <source>
        <dbReference type="ARBA" id="ARBA00023163"/>
    </source>
</evidence>
<dbReference type="PANTHER" id="PTHR30437:SF4">
    <property type="entry name" value="TRANSCRIPTION ELONGATION FACTOR GREA"/>
    <property type="match status" value="1"/>
</dbReference>
<dbReference type="SUPFAM" id="SSF46557">
    <property type="entry name" value="GreA transcript cleavage protein, N-terminal domain"/>
    <property type="match status" value="1"/>
</dbReference>
<dbReference type="RefSeq" id="WP_026390043.1">
    <property type="nucleotide sequence ID" value="NZ_LR215048.1"/>
</dbReference>
<dbReference type="OrthoDB" id="9808774at2"/>
<dbReference type="KEGG" id="aaxa:NCTC10138_01048"/>
<evidence type="ECO:0000256" key="4">
    <source>
        <dbReference type="ARBA" id="ARBA00023125"/>
    </source>
</evidence>
<dbReference type="NCBIfam" id="TIGR01462">
    <property type="entry name" value="greA"/>
    <property type="match status" value="1"/>
</dbReference>
<keyword evidence="3 8" id="KW-0805">Transcription regulation</keyword>
<dbReference type="HAMAP" id="MF_00105">
    <property type="entry name" value="GreA_GreB"/>
    <property type="match status" value="1"/>
</dbReference>
<evidence type="ECO:0000313" key="13">
    <source>
        <dbReference type="Proteomes" id="UP000289841"/>
    </source>
</evidence>
<organism evidence="12 13">
    <name type="scientific">Haploplasma axanthum</name>
    <name type="common">Acholeplasma axanthum</name>
    <dbReference type="NCBI Taxonomy" id="29552"/>
    <lineage>
        <taxon>Bacteria</taxon>
        <taxon>Bacillati</taxon>
        <taxon>Mycoplasmatota</taxon>
        <taxon>Mollicutes</taxon>
        <taxon>Acholeplasmatales</taxon>
        <taxon>Acholeplasmataceae</taxon>
        <taxon>Haploplasma</taxon>
    </lineage>
</organism>
<evidence type="ECO:0000256" key="9">
    <source>
        <dbReference type="RuleBase" id="RU000556"/>
    </source>
</evidence>
<evidence type="ECO:0000313" key="12">
    <source>
        <dbReference type="EMBL" id="VEU80668.1"/>
    </source>
</evidence>
<evidence type="ECO:0000259" key="10">
    <source>
        <dbReference type="Pfam" id="PF01272"/>
    </source>
</evidence>
<comment type="similarity">
    <text evidence="1 8 9">Belongs to the GreA/GreB family.</text>
</comment>
<evidence type="ECO:0000256" key="6">
    <source>
        <dbReference type="ARBA" id="ARBA00024916"/>
    </source>
</evidence>
<dbReference type="Gene3D" id="1.10.287.180">
    <property type="entry name" value="Transcription elongation factor, GreA/GreB, N-terminal domain"/>
    <property type="match status" value="1"/>
</dbReference>
<dbReference type="Pfam" id="PF03449">
    <property type="entry name" value="GreA_GreB_N"/>
    <property type="match status" value="1"/>
</dbReference>
<dbReference type="InterPro" id="IPR023459">
    <property type="entry name" value="Tscrpt_elong_fac_GreA/B_fam"/>
</dbReference>
<dbReference type="GO" id="GO:0070063">
    <property type="term" value="F:RNA polymerase binding"/>
    <property type="evidence" value="ECO:0007669"/>
    <property type="project" value="InterPro"/>
</dbReference>
<dbReference type="PIRSF" id="PIRSF006092">
    <property type="entry name" value="GreA_GreB"/>
    <property type="match status" value="1"/>
</dbReference>
<dbReference type="InterPro" id="IPR001437">
    <property type="entry name" value="Tscrpt_elong_fac_GreA/B_C"/>
</dbReference>
<dbReference type="Pfam" id="PF01272">
    <property type="entry name" value="GreA_GreB"/>
    <property type="match status" value="1"/>
</dbReference>